<dbReference type="Pfam" id="PF07980">
    <property type="entry name" value="SusD_RagB"/>
    <property type="match status" value="1"/>
</dbReference>
<keyword evidence="3 6" id="KW-0732">Signal</keyword>
<evidence type="ECO:0000256" key="2">
    <source>
        <dbReference type="ARBA" id="ARBA00006275"/>
    </source>
</evidence>
<accession>A0A414R262</accession>
<dbReference type="SUPFAM" id="SSF48452">
    <property type="entry name" value="TPR-like"/>
    <property type="match status" value="1"/>
</dbReference>
<evidence type="ECO:0000259" key="7">
    <source>
        <dbReference type="Pfam" id="PF07980"/>
    </source>
</evidence>
<protein>
    <submittedName>
        <fullName evidence="9">RagB/SusD family nutrient uptake outer membrane protein</fullName>
    </submittedName>
</protein>
<comment type="similarity">
    <text evidence="2">Belongs to the SusD family.</text>
</comment>
<evidence type="ECO:0000256" key="4">
    <source>
        <dbReference type="ARBA" id="ARBA00023136"/>
    </source>
</evidence>
<dbReference type="Proteomes" id="UP000283485">
    <property type="component" value="Unassembled WGS sequence"/>
</dbReference>
<evidence type="ECO:0000256" key="1">
    <source>
        <dbReference type="ARBA" id="ARBA00004442"/>
    </source>
</evidence>
<evidence type="ECO:0000256" key="6">
    <source>
        <dbReference type="SAM" id="SignalP"/>
    </source>
</evidence>
<dbReference type="InterPro" id="IPR012944">
    <property type="entry name" value="SusD_RagB_dom"/>
</dbReference>
<reference evidence="9 10" key="1">
    <citation type="submission" date="2018-08" db="EMBL/GenBank/DDBJ databases">
        <title>A genome reference for cultivated species of the human gut microbiota.</title>
        <authorList>
            <person name="Zou Y."/>
            <person name="Xue W."/>
            <person name="Luo G."/>
        </authorList>
    </citation>
    <scope>NUCLEOTIDE SEQUENCE [LARGE SCALE GENOMIC DNA]</scope>
    <source>
        <strain evidence="9 10">AM23-23</strain>
    </source>
</reference>
<dbReference type="PROSITE" id="PS51257">
    <property type="entry name" value="PROKAR_LIPOPROTEIN"/>
    <property type="match status" value="1"/>
</dbReference>
<feature type="signal peptide" evidence="6">
    <location>
        <begin position="1"/>
        <end position="18"/>
    </location>
</feature>
<sequence length="623" mass="70877">MKSLYKYMLIGAALSLTACNDSFLDRTPTNNLTGDVFWRTTSDLESYCNGIYNQAASNGTYRFMIGFHSDAYSVKVTGPYSMEAMSDNFATMDASQTWAAAVAAGIENQPNGNPNYASWDWQLLRRINIFLENYQKAQGSESEIQAYLGEALFFRAWFYFYMVQNYGDVPLITKSLTEQDMDILMGERTPRKEVMKQVLKDISDACTYLPAEKWGDNRLTKGAALALKSRIGLYEGTYRKYHNLGDETEFLDACIAASEELMGMGYEIYNTGNPESDYTQLFTTDDLSNNKEVIFYRKYEAGLKRHRICGYTVNLRNGGTKDFVDDFLCVYEKNGQKVANPVAIAAQDNAYSDETPEEEFTNRDPRLSQTFLAPGNNAAKALFKDANLGKFTYPRLGNMTNWPTLTGYHPIKYYIREQDKKGFDAETHDYPLFRYAEVLLNYAEAKAEQGECTQEVLNKTINVLRDRVNMPHLTENPEMDPKYAGYGLSSLLIEIRRERRVELSFEYLRYQDLMRWAWGDKLKDRVLGMRLEDSAFSDPRYGHEDEETGETKIDITKAGTPEAGKNPIYVVTVNGKQYIDAYGGTNYAAEKRSFNPEKDYLRPIPASATAANPNLGNNPGWNQ</sequence>
<dbReference type="InterPro" id="IPR011990">
    <property type="entry name" value="TPR-like_helical_dom_sf"/>
</dbReference>
<dbReference type="GO" id="GO:0009279">
    <property type="term" value="C:cell outer membrane"/>
    <property type="evidence" value="ECO:0007669"/>
    <property type="project" value="UniProtKB-SubCell"/>
</dbReference>
<dbReference type="EMBL" id="QRHQ01000036">
    <property type="protein sequence ID" value="RHF87104.1"/>
    <property type="molecule type" value="Genomic_DNA"/>
</dbReference>
<evidence type="ECO:0000259" key="8">
    <source>
        <dbReference type="Pfam" id="PF14322"/>
    </source>
</evidence>
<evidence type="ECO:0000256" key="5">
    <source>
        <dbReference type="ARBA" id="ARBA00023237"/>
    </source>
</evidence>
<feature type="domain" description="SusD-like N-terminal" evidence="8">
    <location>
        <begin position="71"/>
        <end position="233"/>
    </location>
</feature>
<dbReference type="AlphaFoldDB" id="A0A414R262"/>
<comment type="subcellular location">
    <subcellularLocation>
        <location evidence="1">Cell outer membrane</location>
    </subcellularLocation>
</comment>
<evidence type="ECO:0000313" key="9">
    <source>
        <dbReference type="EMBL" id="RHF87104.1"/>
    </source>
</evidence>
<proteinExistence type="inferred from homology"/>
<dbReference type="InterPro" id="IPR033985">
    <property type="entry name" value="SusD-like_N"/>
</dbReference>
<keyword evidence="4" id="KW-0472">Membrane</keyword>
<feature type="domain" description="RagB/SusD" evidence="7">
    <location>
        <begin position="320"/>
        <end position="621"/>
    </location>
</feature>
<dbReference type="Gene3D" id="1.25.40.390">
    <property type="match status" value="1"/>
</dbReference>
<evidence type="ECO:0000313" key="10">
    <source>
        <dbReference type="Proteomes" id="UP000283485"/>
    </source>
</evidence>
<evidence type="ECO:0000256" key="3">
    <source>
        <dbReference type="ARBA" id="ARBA00022729"/>
    </source>
</evidence>
<organism evidence="9 10">
    <name type="scientific">Phocaeicola plebeius</name>
    <dbReference type="NCBI Taxonomy" id="310297"/>
    <lineage>
        <taxon>Bacteria</taxon>
        <taxon>Pseudomonadati</taxon>
        <taxon>Bacteroidota</taxon>
        <taxon>Bacteroidia</taxon>
        <taxon>Bacteroidales</taxon>
        <taxon>Bacteroidaceae</taxon>
        <taxon>Phocaeicola</taxon>
    </lineage>
</organism>
<name>A0A414R262_9BACT</name>
<dbReference type="RefSeq" id="WP_118212105.1">
    <property type="nucleotide sequence ID" value="NZ_JAQDLO010000002.1"/>
</dbReference>
<comment type="caution">
    <text evidence="9">The sequence shown here is derived from an EMBL/GenBank/DDBJ whole genome shotgun (WGS) entry which is preliminary data.</text>
</comment>
<keyword evidence="5" id="KW-0998">Cell outer membrane</keyword>
<gene>
    <name evidence="9" type="ORF">DW653_13945</name>
</gene>
<dbReference type="Pfam" id="PF14322">
    <property type="entry name" value="SusD-like_3"/>
    <property type="match status" value="1"/>
</dbReference>
<feature type="chain" id="PRO_5019150260" evidence="6">
    <location>
        <begin position="19"/>
        <end position="623"/>
    </location>
</feature>